<feature type="non-terminal residue" evidence="1">
    <location>
        <position position="1"/>
    </location>
</feature>
<comment type="caution">
    <text evidence="1">The sequence shown here is derived from an EMBL/GenBank/DDBJ whole genome shotgun (WGS) entry which is preliminary data.</text>
</comment>
<organism evidence="1 2">
    <name type="scientific">Gigaspora margarita</name>
    <dbReference type="NCBI Taxonomy" id="4874"/>
    <lineage>
        <taxon>Eukaryota</taxon>
        <taxon>Fungi</taxon>
        <taxon>Fungi incertae sedis</taxon>
        <taxon>Mucoromycota</taxon>
        <taxon>Glomeromycotina</taxon>
        <taxon>Glomeromycetes</taxon>
        <taxon>Diversisporales</taxon>
        <taxon>Gigasporaceae</taxon>
        <taxon>Gigaspora</taxon>
    </lineage>
</organism>
<name>A0ABN7WDV6_GIGMA</name>
<keyword evidence="2" id="KW-1185">Reference proteome</keyword>
<dbReference type="Proteomes" id="UP000789901">
    <property type="component" value="Unassembled WGS sequence"/>
</dbReference>
<proteinExistence type="predicted"/>
<dbReference type="EMBL" id="CAJVQB010038343">
    <property type="protein sequence ID" value="CAG8826128.1"/>
    <property type="molecule type" value="Genomic_DNA"/>
</dbReference>
<gene>
    <name evidence="1" type="ORF">GMARGA_LOCUS29030</name>
</gene>
<evidence type="ECO:0000313" key="2">
    <source>
        <dbReference type="Proteomes" id="UP000789901"/>
    </source>
</evidence>
<accession>A0ABN7WDV6</accession>
<sequence length="157" mass="18986">RYVEILEPSDLMQEHWDCDYFRPQTQDGYARIIQTAWKNYKQRPESLATQVWNFLKTDNYPNDKKFLGITPQKVNHSDGYSYIDYNGKRLIWHSKSSKLWAESKKNLLTYRLYNYVVNLLQQNGYRLIGSRSWYVILRWVENPDQYLNNGCRDFARI</sequence>
<protein>
    <submittedName>
        <fullName evidence="1">28887_t:CDS:1</fullName>
    </submittedName>
</protein>
<reference evidence="1 2" key="1">
    <citation type="submission" date="2021-06" db="EMBL/GenBank/DDBJ databases">
        <authorList>
            <person name="Kallberg Y."/>
            <person name="Tangrot J."/>
            <person name="Rosling A."/>
        </authorList>
    </citation>
    <scope>NUCLEOTIDE SEQUENCE [LARGE SCALE GENOMIC DNA]</scope>
    <source>
        <strain evidence="1 2">120-4 pot B 10/14</strain>
    </source>
</reference>
<evidence type="ECO:0000313" key="1">
    <source>
        <dbReference type="EMBL" id="CAG8826128.1"/>
    </source>
</evidence>